<reference evidence="1 2" key="1">
    <citation type="submission" date="2016-10" db="EMBL/GenBank/DDBJ databases">
        <authorList>
            <person name="de Groot N.N."/>
        </authorList>
    </citation>
    <scope>NUCLEOTIDE SEQUENCE [LARGE SCALE GENOMIC DNA]</scope>
    <source>
        <strain evidence="1 2">DSM 1283</strain>
    </source>
</reference>
<sequence>MNYLILILVLKLVKKSLQKSKVVVYTLEFMGFCQDFLVRLNEKINITIITLKMIKLILIAYHLESL</sequence>
<dbReference type="EMBL" id="FOWD01000004">
    <property type="protein sequence ID" value="SFN90877.1"/>
    <property type="molecule type" value="Genomic_DNA"/>
</dbReference>
<organism evidence="1 2">
    <name type="scientific">Anaerocolumna aminovalerica</name>
    <dbReference type="NCBI Taxonomy" id="1527"/>
    <lineage>
        <taxon>Bacteria</taxon>
        <taxon>Bacillati</taxon>
        <taxon>Bacillota</taxon>
        <taxon>Clostridia</taxon>
        <taxon>Lachnospirales</taxon>
        <taxon>Lachnospiraceae</taxon>
        <taxon>Anaerocolumna</taxon>
    </lineage>
</organism>
<keyword evidence="2" id="KW-1185">Reference proteome</keyword>
<evidence type="ECO:0000313" key="1">
    <source>
        <dbReference type="EMBL" id="SFN90877.1"/>
    </source>
</evidence>
<dbReference type="Proteomes" id="UP000198806">
    <property type="component" value="Unassembled WGS sequence"/>
</dbReference>
<proteinExistence type="predicted"/>
<dbReference type="AlphaFoldDB" id="A0A1I5CVB7"/>
<name>A0A1I5CVB7_9FIRM</name>
<evidence type="ECO:0000313" key="2">
    <source>
        <dbReference type="Proteomes" id="UP000198806"/>
    </source>
</evidence>
<protein>
    <submittedName>
        <fullName evidence="1">Uncharacterized protein</fullName>
    </submittedName>
</protein>
<accession>A0A1I5CVB7</accession>
<gene>
    <name evidence="1" type="ORF">SAMN04489757_10441</name>
</gene>